<evidence type="ECO:0000313" key="1">
    <source>
        <dbReference type="EMBL" id="KAF4624740.1"/>
    </source>
</evidence>
<protein>
    <submittedName>
        <fullName evidence="1">Uncharacterized protein</fullName>
    </submittedName>
</protein>
<dbReference type="EMBL" id="JAAMPI010001567">
    <property type="protein sequence ID" value="KAF4624740.1"/>
    <property type="molecule type" value="Genomic_DNA"/>
</dbReference>
<organism evidence="1 2">
    <name type="scientific">Cudoniella acicularis</name>
    <dbReference type="NCBI Taxonomy" id="354080"/>
    <lineage>
        <taxon>Eukaryota</taxon>
        <taxon>Fungi</taxon>
        <taxon>Dikarya</taxon>
        <taxon>Ascomycota</taxon>
        <taxon>Pezizomycotina</taxon>
        <taxon>Leotiomycetes</taxon>
        <taxon>Helotiales</taxon>
        <taxon>Tricladiaceae</taxon>
        <taxon>Cudoniella</taxon>
    </lineage>
</organism>
<reference evidence="1 2" key="1">
    <citation type="submission" date="2020-03" db="EMBL/GenBank/DDBJ databases">
        <title>Draft Genome Sequence of Cudoniella acicularis.</title>
        <authorList>
            <person name="Buettner E."/>
            <person name="Kellner H."/>
        </authorList>
    </citation>
    <scope>NUCLEOTIDE SEQUENCE [LARGE SCALE GENOMIC DNA]</scope>
    <source>
        <strain evidence="1 2">DSM 108380</strain>
    </source>
</reference>
<comment type="caution">
    <text evidence="1">The sequence shown here is derived from an EMBL/GenBank/DDBJ whole genome shotgun (WGS) entry which is preliminary data.</text>
</comment>
<dbReference type="AlphaFoldDB" id="A0A8H4R7A6"/>
<name>A0A8H4R7A6_9HELO</name>
<dbReference type="Proteomes" id="UP000566819">
    <property type="component" value="Unassembled WGS sequence"/>
</dbReference>
<proteinExistence type="predicted"/>
<sequence length="325" mass="36016">MDAWKDCGTRMFEFARRSSDTAANEMLPRAVEDGDARWISDLERGDAMGIELELKGSNVGTLHLRPEALMLIGRKHSQHSVQQRTDLQISSVQTAVNKSRWCLPPLIEGQTWHMPLMSLISSGVKSHYLPGPFRQQCSDSSKIRVPKCDGMDDGLWPDGGRLPQAPTRFLVNSLVDIQPYNVETWRGPREREQRLCISASVHRCTGAVVQYAGCHAWTQIPIVAAGRINMLPPFASCLSPVNSFARDGRPNDGGELDSSSKASSLFKLFSSTPGRPLAHRRLALCIPGRTASRATVRQCDSVELGGLCLEDYLQLAFVRFRSLVQ</sequence>
<gene>
    <name evidence="1" type="ORF">G7Y89_g13430</name>
</gene>
<evidence type="ECO:0000313" key="2">
    <source>
        <dbReference type="Proteomes" id="UP000566819"/>
    </source>
</evidence>
<keyword evidence="2" id="KW-1185">Reference proteome</keyword>
<accession>A0A8H4R7A6</accession>